<feature type="signal peptide" evidence="1">
    <location>
        <begin position="1"/>
        <end position="24"/>
    </location>
</feature>
<dbReference type="InterPro" id="IPR001478">
    <property type="entry name" value="PDZ"/>
</dbReference>
<proteinExistence type="predicted"/>
<dbReference type="PROSITE" id="PS50106">
    <property type="entry name" value="PDZ"/>
    <property type="match status" value="1"/>
</dbReference>
<keyword evidence="3" id="KW-0645">Protease</keyword>
<dbReference type="Proteomes" id="UP001596114">
    <property type="component" value="Unassembled WGS sequence"/>
</dbReference>
<dbReference type="InterPro" id="IPR021109">
    <property type="entry name" value="Peptidase_aspartic_dom_sf"/>
</dbReference>
<dbReference type="InterPro" id="IPR034122">
    <property type="entry name" value="Retropepsin-like_bacterial"/>
</dbReference>
<dbReference type="SUPFAM" id="SSF50156">
    <property type="entry name" value="PDZ domain-like"/>
    <property type="match status" value="1"/>
</dbReference>
<evidence type="ECO:0000259" key="2">
    <source>
        <dbReference type="PROSITE" id="PS50106"/>
    </source>
</evidence>
<keyword evidence="3" id="KW-0378">Hydrolase</keyword>
<keyword evidence="1" id="KW-0732">Signal</keyword>
<gene>
    <name evidence="3" type="ORF">ACFPPA_11750</name>
</gene>
<evidence type="ECO:0000313" key="4">
    <source>
        <dbReference type="Proteomes" id="UP001596114"/>
    </source>
</evidence>
<dbReference type="SMART" id="SM00228">
    <property type="entry name" value="PDZ"/>
    <property type="match status" value="1"/>
</dbReference>
<dbReference type="Pfam" id="PF13650">
    <property type="entry name" value="Asp_protease_2"/>
    <property type="match status" value="1"/>
</dbReference>
<evidence type="ECO:0000313" key="3">
    <source>
        <dbReference type="EMBL" id="MFC5526406.1"/>
    </source>
</evidence>
<organism evidence="3 4">
    <name type="scientific">Rhodanobacter ginsengisoli</name>
    <dbReference type="NCBI Taxonomy" id="418646"/>
    <lineage>
        <taxon>Bacteria</taxon>
        <taxon>Pseudomonadati</taxon>
        <taxon>Pseudomonadota</taxon>
        <taxon>Gammaproteobacteria</taxon>
        <taxon>Lysobacterales</taxon>
        <taxon>Rhodanobacteraceae</taxon>
        <taxon>Rhodanobacter</taxon>
    </lineage>
</organism>
<dbReference type="Gene3D" id="2.40.70.10">
    <property type="entry name" value="Acid Proteases"/>
    <property type="match status" value="2"/>
</dbReference>
<dbReference type="InterPro" id="IPR036034">
    <property type="entry name" value="PDZ_sf"/>
</dbReference>
<dbReference type="EMBL" id="JBHSNF010000002">
    <property type="protein sequence ID" value="MFC5526406.1"/>
    <property type="molecule type" value="Genomic_DNA"/>
</dbReference>
<feature type="domain" description="PDZ" evidence="2">
    <location>
        <begin position="517"/>
        <end position="590"/>
    </location>
</feature>
<dbReference type="SUPFAM" id="SSF50630">
    <property type="entry name" value="Acid proteases"/>
    <property type="match status" value="1"/>
</dbReference>
<sequence>MRKTTVLPLLALLVLLGGASTAFAGDRPDKIILAAKEASGGSAWDRANGLHLHGRIVANGLSGNFDDWIDLRGMRETSMFELGPSSGGQGWDGKRFWSIDSSRDVRIETSHGSIAAAIQHAYRDTFAFFFPDRVSATRAFLGQRSAGGETFDIVRITPRGTDPFDLWINANSHLIAREVQVGGEEAHTFIFSDWRKVGAIFLPFRTIQRTANAKRFDMVYEVTKAELTGPLPARRFAPPEATADPARWPEGKTSVTVPFELLNNHIYLRASIDGKPPVRMIFDTGATDILDAGHAKALAIGMSGALPAQGIGDKVASYGLAKVGSISIGGLTLRNQVFGVVDLSPILRVEDADASGLVGYEFAKRTVLTVDYANRKLIFRKPGTFHPPAGVPAIPFSFHFHSPLVKAAIDGISGQFELDTGARTGLVIMGPFARNHDLMHQYRATPETTISYGIGGPERARLARLGKLRIGQVTLDAPVAEFTTGTGGDAASSHTAGNIGGDILKRFKITFDYRHRLLWLQPNASASSREVFDRAGIWMSRGRNGAVSVDDVAAHSAASSAGLVIGDEIVAVNGVPATKIALSDLRERFKAEPRTAIELTVRHAGKEEKLRLVLEDQV</sequence>
<dbReference type="InterPro" id="IPR041489">
    <property type="entry name" value="PDZ_6"/>
</dbReference>
<comment type="caution">
    <text evidence="3">The sequence shown here is derived from an EMBL/GenBank/DDBJ whole genome shotgun (WGS) entry which is preliminary data.</text>
</comment>
<dbReference type="CDD" id="cd05483">
    <property type="entry name" value="retropepsin_like_bacteria"/>
    <property type="match status" value="1"/>
</dbReference>
<feature type="chain" id="PRO_5047500846" evidence="1">
    <location>
        <begin position="25"/>
        <end position="618"/>
    </location>
</feature>
<evidence type="ECO:0000256" key="1">
    <source>
        <dbReference type="SAM" id="SignalP"/>
    </source>
</evidence>
<accession>A0ABW0QPB8</accession>
<name>A0ABW0QPB8_9GAMM</name>
<dbReference type="GO" id="GO:0006508">
    <property type="term" value="P:proteolysis"/>
    <property type="evidence" value="ECO:0007669"/>
    <property type="project" value="UniProtKB-KW"/>
</dbReference>
<keyword evidence="4" id="KW-1185">Reference proteome</keyword>
<reference evidence="4" key="1">
    <citation type="journal article" date="2019" name="Int. J. Syst. Evol. Microbiol.">
        <title>The Global Catalogue of Microorganisms (GCM) 10K type strain sequencing project: providing services to taxonomists for standard genome sequencing and annotation.</title>
        <authorList>
            <consortium name="The Broad Institute Genomics Platform"/>
            <consortium name="The Broad Institute Genome Sequencing Center for Infectious Disease"/>
            <person name="Wu L."/>
            <person name="Ma J."/>
        </authorList>
    </citation>
    <scope>NUCLEOTIDE SEQUENCE [LARGE SCALE GENOMIC DNA]</scope>
    <source>
        <strain evidence="4">CGMCC 1.16619</strain>
    </source>
</reference>
<dbReference type="RefSeq" id="WP_377320046.1">
    <property type="nucleotide sequence ID" value="NZ_JBHSNF010000002.1"/>
</dbReference>
<protein>
    <submittedName>
        <fullName evidence="3">Aspartyl protease family protein</fullName>
    </submittedName>
</protein>
<dbReference type="Pfam" id="PF17820">
    <property type="entry name" value="PDZ_6"/>
    <property type="match status" value="1"/>
</dbReference>
<dbReference type="GO" id="GO:0008233">
    <property type="term" value="F:peptidase activity"/>
    <property type="evidence" value="ECO:0007669"/>
    <property type="project" value="UniProtKB-KW"/>
</dbReference>
<dbReference type="Gene3D" id="2.30.42.10">
    <property type="match status" value="1"/>
</dbReference>